<dbReference type="Proteomes" id="UP000502996">
    <property type="component" value="Chromosome"/>
</dbReference>
<organism evidence="3 4">
    <name type="scientific">Nocardioides anomalus</name>
    <dbReference type="NCBI Taxonomy" id="2712223"/>
    <lineage>
        <taxon>Bacteria</taxon>
        <taxon>Bacillati</taxon>
        <taxon>Actinomycetota</taxon>
        <taxon>Actinomycetes</taxon>
        <taxon>Propionibacteriales</taxon>
        <taxon>Nocardioidaceae</taxon>
        <taxon>Nocardioides</taxon>
    </lineage>
</organism>
<feature type="transmembrane region" description="Helical" evidence="2">
    <location>
        <begin position="403"/>
        <end position="422"/>
    </location>
</feature>
<feature type="transmembrane region" description="Helical" evidence="2">
    <location>
        <begin position="105"/>
        <end position="127"/>
    </location>
</feature>
<dbReference type="KEGG" id="nano:G5V58_06950"/>
<dbReference type="RefSeq" id="WP_165230292.1">
    <property type="nucleotide sequence ID" value="NZ_CP049257.1"/>
</dbReference>
<keyword evidence="2" id="KW-0812">Transmembrane</keyword>
<evidence type="ECO:0000313" key="4">
    <source>
        <dbReference type="Proteomes" id="UP000502996"/>
    </source>
</evidence>
<dbReference type="EMBL" id="CP049257">
    <property type="protein sequence ID" value="QIG42549.1"/>
    <property type="molecule type" value="Genomic_DNA"/>
</dbReference>
<accession>A0A6G6WBF8</accession>
<feature type="transmembrane region" description="Helical" evidence="2">
    <location>
        <begin position="187"/>
        <end position="209"/>
    </location>
</feature>
<evidence type="ECO:0008006" key="5">
    <source>
        <dbReference type="Google" id="ProtNLM"/>
    </source>
</evidence>
<keyword evidence="4" id="KW-1185">Reference proteome</keyword>
<evidence type="ECO:0000256" key="1">
    <source>
        <dbReference type="SAM" id="MobiDB-lite"/>
    </source>
</evidence>
<evidence type="ECO:0000256" key="2">
    <source>
        <dbReference type="SAM" id="Phobius"/>
    </source>
</evidence>
<keyword evidence="2" id="KW-1133">Transmembrane helix</keyword>
<feature type="region of interest" description="Disordered" evidence="1">
    <location>
        <begin position="428"/>
        <end position="456"/>
    </location>
</feature>
<feature type="transmembrane region" description="Helical" evidence="2">
    <location>
        <begin position="276"/>
        <end position="295"/>
    </location>
</feature>
<gene>
    <name evidence="3" type="ORF">G5V58_06950</name>
</gene>
<proteinExistence type="predicted"/>
<evidence type="ECO:0000313" key="3">
    <source>
        <dbReference type="EMBL" id="QIG42549.1"/>
    </source>
</evidence>
<name>A0A6G6WBF8_9ACTN</name>
<keyword evidence="2" id="KW-0472">Membrane</keyword>
<feature type="transmembrane region" description="Helical" evidence="2">
    <location>
        <begin position="301"/>
        <end position="322"/>
    </location>
</feature>
<dbReference type="AlphaFoldDB" id="A0A6G6WBF8"/>
<sequence length="456" mass="48528">MRTWTTRRLGASLFLVTFLVFAATASRGYLCLDVWSSNLASYQLATTGSPYLDGVEVPQLDGHVLRWVYVDDDAPNGHHVITRAPAVVIAGLPAYLLTQPDTMTVLPAAVTAALLTALAVLLVFLALTTRLERRTALVAAAAFAFTTPVWSTAANGIWPQTVSVLGIALIAFAAPRERWWTVGLGGVLLLWARPHAALIVAVVGLSVAWRRRSLAVAARSGLPGLASLLLLSLWTKWVYGSWDPTALYGAGAFSEVSRSLVDVPNQLGLWVSPDRGILVFTPVLLVLLPALVRAWRELPLWATSLLAGGLVYTLLQGALIGFTGGDPIYGYRYGLEFLAAATPAFALATPWAGRVARALLAPVLAVQLVVILLGAVVERVALDYRLAWTHNAFVDAMAAGSGALRASAVLVVVLFLLVVRLVRTAQSGSDSSHSVPSGPVVTEALPPRSAMRPLIE</sequence>
<feature type="transmembrane region" description="Helical" evidence="2">
    <location>
        <begin position="134"/>
        <end position="151"/>
    </location>
</feature>
<feature type="transmembrane region" description="Helical" evidence="2">
    <location>
        <begin position="221"/>
        <end position="239"/>
    </location>
</feature>
<feature type="transmembrane region" description="Helical" evidence="2">
    <location>
        <begin position="359"/>
        <end position="382"/>
    </location>
</feature>
<feature type="compositionally biased region" description="Low complexity" evidence="1">
    <location>
        <begin position="428"/>
        <end position="441"/>
    </location>
</feature>
<protein>
    <recommendedName>
        <fullName evidence="5">DUF2029 domain-containing protein</fullName>
    </recommendedName>
</protein>
<feature type="transmembrane region" description="Helical" evidence="2">
    <location>
        <begin position="334"/>
        <end position="353"/>
    </location>
</feature>
<reference evidence="3 4" key="1">
    <citation type="submission" date="2020-02" db="EMBL/GenBank/DDBJ databases">
        <title>Full genome sequence of Nocardioides sp. R-3366.</title>
        <authorList>
            <person name="Im W.-T."/>
        </authorList>
    </citation>
    <scope>NUCLEOTIDE SEQUENCE [LARGE SCALE GENOMIC DNA]</scope>
    <source>
        <strain evidence="3 4">R-3366</strain>
    </source>
</reference>